<protein>
    <submittedName>
        <fullName evidence="1">Uncharacterized protein</fullName>
    </submittedName>
</protein>
<comment type="caution">
    <text evidence="1">The sequence shown here is derived from an EMBL/GenBank/DDBJ whole genome shotgun (WGS) entry which is preliminary data.</text>
</comment>
<evidence type="ECO:0000313" key="1">
    <source>
        <dbReference type="EMBL" id="MPM45314.1"/>
    </source>
</evidence>
<accession>A0A645A6C7</accession>
<dbReference type="AlphaFoldDB" id="A0A645A6C7"/>
<gene>
    <name evidence="1" type="ORF">SDC9_92000</name>
</gene>
<proteinExistence type="predicted"/>
<reference evidence="1" key="1">
    <citation type="submission" date="2019-08" db="EMBL/GenBank/DDBJ databases">
        <authorList>
            <person name="Kucharzyk K."/>
            <person name="Murdoch R.W."/>
            <person name="Higgins S."/>
            <person name="Loffler F."/>
        </authorList>
    </citation>
    <scope>NUCLEOTIDE SEQUENCE</scope>
</reference>
<dbReference type="EMBL" id="VSSQ01010825">
    <property type="protein sequence ID" value="MPM45314.1"/>
    <property type="molecule type" value="Genomic_DNA"/>
</dbReference>
<sequence length="162" mass="19508">MIYKDYRCLPRNLSRHRIQPHHRLTRHQRRHHPHVRTRIRTYKMHPIMFKVKNLITKYLNKSIAPTFTPLTIMITRQNVIRNIQPIHYAFCKPNLLIRTKFGDVARKNHKIQRILCHDIGNGKLQIFHISSHIRHMQVGQVCKPERLHIYPVAISRARNCKK</sequence>
<name>A0A645A6C7_9ZZZZ</name>
<organism evidence="1">
    <name type="scientific">bioreactor metagenome</name>
    <dbReference type="NCBI Taxonomy" id="1076179"/>
    <lineage>
        <taxon>unclassified sequences</taxon>
        <taxon>metagenomes</taxon>
        <taxon>ecological metagenomes</taxon>
    </lineage>
</organism>